<dbReference type="Ensembl" id="ENSSSCT00030059204.1">
    <property type="protein sequence ID" value="ENSSSCP00030027072.1"/>
    <property type="gene ID" value="ENSSSCG00030042515.1"/>
</dbReference>
<name>A0A8D0WYQ1_PIG</name>
<dbReference type="Gene3D" id="3.10.110.10">
    <property type="entry name" value="Ubiquitin Conjugating Enzyme"/>
    <property type="match status" value="1"/>
</dbReference>
<evidence type="ECO:0000259" key="1">
    <source>
        <dbReference type="PROSITE" id="PS50127"/>
    </source>
</evidence>
<accession>A0A8D0WYQ1</accession>
<sequence length="76" mass="8354">GIVNTLCNGVGYLCPTFRFSGAVGDCLFHWLPTIMGLGGRPYQGGVFFLTISFSMGYSFKPPKVALTLKFISIQQW</sequence>
<evidence type="ECO:0000313" key="2">
    <source>
        <dbReference type="Ensembl" id="ENSSSCP00030027072.1"/>
    </source>
</evidence>
<dbReference type="InterPro" id="IPR000608">
    <property type="entry name" value="UBC"/>
</dbReference>
<organism evidence="2 3">
    <name type="scientific">Sus scrofa</name>
    <name type="common">Pig</name>
    <dbReference type="NCBI Taxonomy" id="9823"/>
    <lineage>
        <taxon>Eukaryota</taxon>
        <taxon>Metazoa</taxon>
        <taxon>Chordata</taxon>
        <taxon>Craniata</taxon>
        <taxon>Vertebrata</taxon>
        <taxon>Euteleostomi</taxon>
        <taxon>Mammalia</taxon>
        <taxon>Eutheria</taxon>
        <taxon>Laurasiatheria</taxon>
        <taxon>Artiodactyla</taxon>
        <taxon>Suina</taxon>
        <taxon>Suidae</taxon>
        <taxon>Sus</taxon>
    </lineage>
</organism>
<reference evidence="2" key="1">
    <citation type="submission" date="2025-08" db="UniProtKB">
        <authorList>
            <consortium name="Ensembl"/>
        </authorList>
    </citation>
    <scope>IDENTIFICATION</scope>
</reference>
<feature type="domain" description="UBC core" evidence="1">
    <location>
        <begin position="1"/>
        <end position="76"/>
    </location>
</feature>
<proteinExistence type="predicted"/>
<dbReference type="PROSITE" id="PS50127">
    <property type="entry name" value="UBC_2"/>
    <property type="match status" value="1"/>
</dbReference>
<protein>
    <recommendedName>
        <fullName evidence="1">UBC core domain-containing protein</fullName>
    </recommendedName>
</protein>
<dbReference type="AlphaFoldDB" id="A0A8D0WYQ1"/>
<dbReference type="Proteomes" id="UP000694570">
    <property type="component" value="Unplaced"/>
</dbReference>
<dbReference type="InterPro" id="IPR016135">
    <property type="entry name" value="UBQ-conjugating_enzyme/RWD"/>
</dbReference>
<evidence type="ECO:0000313" key="3">
    <source>
        <dbReference type="Proteomes" id="UP000694570"/>
    </source>
</evidence>
<dbReference type="SUPFAM" id="SSF54495">
    <property type="entry name" value="UBC-like"/>
    <property type="match status" value="1"/>
</dbReference>
<dbReference type="Pfam" id="PF00179">
    <property type="entry name" value="UQ_con"/>
    <property type="match status" value="1"/>
</dbReference>